<feature type="compositionally biased region" description="Basic and acidic residues" evidence="2">
    <location>
        <begin position="280"/>
        <end position="297"/>
    </location>
</feature>
<feature type="compositionally biased region" description="Polar residues" evidence="2">
    <location>
        <begin position="503"/>
        <end position="517"/>
    </location>
</feature>
<reference evidence="3" key="1">
    <citation type="submission" date="2025-05" db="UniProtKB">
        <authorList>
            <consortium name="EnsemblMetazoa"/>
        </authorList>
    </citation>
    <scope>IDENTIFICATION</scope>
</reference>
<accession>A0ABM5KJY3</accession>
<feature type="compositionally biased region" description="Polar residues" evidence="2">
    <location>
        <begin position="481"/>
        <end position="494"/>
    </location>
</feature>
<dbReference type="PROSITE" id="PS50088">
    <property type="entry name" value="ANK_REPEAT"/>
    <property type="match status" value="3"/>
</dbReference>
<organism evidence="3 4">
    <name type="scientific">Diabrotica virgifera virgifera</name>
    <name type="common">western corn rootworm</name>
    <dbReference type="NCBI Taxonomy" id="50390"/>
    <lineage>
        <taxon>Eukaryota</taxon>
        <taxon>Metazoa</taxon>
        <taxon>Ecdysozoa</taxon>
        <taxon>Arthropoda</taxon>
        <taxon>Hexapoda</taxon>
        <taxon>Insecta</taxon>
        <taxon>Pterygota</taxon>
        <taxon>Neoptera</taxon>
        <taxon>Endopterygota</taxon>
        <taxon>Coleoptera</taxon>
        <taxon>Polyphaga</taxon>
        <taxon>Cucujiformia</taxon>
        <taxon>Chrysomeloidea</taxon>
        <taxon>Chrysomelidae</taxon>
        <taxon>Galerucinae</taxon>
        <taxon>Diabroticina</taxon>
        <taxon>Diabroticites</taxon>
        <taxon>Diabrotica</taxon>
    </lineage>
</organism>
<feature type="compositionally biased region" description="Low complexity" evidence="2">
    <location>
        <begin position="390"/>
        <end position="404"/>
    </location>
</feature>
<feature type="compositionally biased region" description="Low complexity" evidence="2">
    <location>
        <begin position="36"/>
        <end position="50"/>
    </location>
</feature>
<evidence type="ECO:0000256" key="1">
    <source>
        <dbReference type="PROSITE-ProRule" id="PRU00023"/>
    </source>
</evidence>
<dbReference type="InterPro" id="IPR053210">
    <property type="entry name" value="ANKRD12"/>
</dbReference>
<dbReference type="Pfam" id="PF12796">
    <property type="entry name" value="Ank_2"/>
    <property type="match status" value="1"/>
</dbReference>
<feature type="repeat" description="ANK" evidence="1">
    <location>
        <begin position="91"/>
        <end position="123"/>
    </location>
</feature>
<dbReference type="PRINTS" id="PR01415">
    <property type="entry name" value="ANKYRIN"/>
</dbReference>
<feature type="compositionally biased region" description="Low complexity" evidence="2">
    <location>
        <begin position="245"/>
        <end position="276"/>
    </location>
</feature>
<protein>
    <recommendedName>
        <fullName evidence="5">Ankyrin repeat domain-containing protein 12</fullName>
    </recommendedName>
</protein>
<dbReference type="Proteomes" id="UP001652700">
    <property type="component" value="Unplaced"/>
</dbReference>
<keyword evidence="4" id="KW-1185">Reference proteome</keyword>
<evidence type="ECO:0000313" key="4">
    <source>
        <dbReference type="Proteomes" id="UP001652700"/>
    </source>
</evidence>
<feature type="region of interest" description="Disordered" evidence="2">
    <location>
        <begin position="176"/>
        <end position="572"/>
    </location>
</feature>
<feature type="region of interest" description="Disordered" evidence="2">
    <location>
        <begin position="1"/>
        <end position="61"/>
    </location>
</feature>
<evidence type="ECO:0000313" key="3">
    <source>
        <dbReference type="EnsemblMetazoa" id="XP_050510516.1"/>
    </source>
</evidence>
<dbReference type="PROSITE" id="PS50297">
    <property type="entry name" value="ANK_REP_REGION"/>
    <property type="match status" value="3"/>
</dbReference>
<dbReference type="PANTHER" id="PTHR24149:SF14">
    <property type="entry name" value="ANKYRIN REPEAT DOMAIN 12"/>
    <property type="match status" value="1"/>
</dbReference>
<dbReference type="InterPro" id="IPR036770">
    <property type="entry name" value="Ankyrin_rpt-contain_sf"/>
</dbReference>
<dbReference type="EnsemblMetazoa" id="XM_050654559.1">
    <property type="protein sequence ID" value="XP_050510516.1"/>
    <property type="gene ID" value="LOC126887175"/>
</dbReference>
<evidence type="ECO:0008006" key="5">
    <source>
        <dbReference type="Google" id="ProtNLM"/>
    </source>
</evidence>
<dbReference type="Gene3D" id="1.25.40.20">
    <property type="entry name" value="Ankyrin repeat-containing domain"/>
    <property type="match status" value="1"/>
</dbReference>
<dbReference type="InterPro" id="IPR002110">
    <property type="entry name" value="Ankyrin_rpt"/>
</dbReference>
<dbReference type="SUPFAM" id="SSF48403">
    <property type="entry name" value="Ankyrin repeat"/>
    <property type="match status" value="1"/>
</dbReference>
<feature type="compositionally biased region" description="Basic and acidic residues" evidence="2">
    <location>
        <begin position="51"/>
        <end position="61"/>
    </location>
</feature>
<sequence>MPGPVRPKGSNTGSRAQSVAPMSERQQMALLMQMTSGNELGSRSPSSSSSRTRERNERGETPLHLAAIKGDVDQVCKLLAQHTDPNVADFAGWTPLHEACNHGWYEVAFRLVQSGANVNARGLDNDTPLHDAAVNGHLKLVKLLVEKGADIYAKNSKGKTPLDVAPASVKPYLLNSALPLPDSTSNSRVVSRASRDDKKITSSCDPSTSTASTASGGSNAAGGNSGAAASTSGKAQKNEPMEVKTSTASGTFSATAGTSSRNTSGTARGASGTTTGDDVYEFKSAKEGDTSSAERKQGSGSGSTEMETDETDPLSVTRPTTQASEESSSSSAKRPFYDGNEGQEESVAPANTGDEETKRKKRKEDNAREGKSTNQRNAGQNKGQGGKQSTGGQTRSGASTSSKASADKKSPCSSPKPPGSDPEVEDGKTDLKVPPLKIVIPQTSNAEQESGAGRNGKNSSQRSHLPYVVPSSTNTEEKDSSATTNSPESSANTSKSEDKKENSGATSDEAQSNADAETSSSSASTSAPPPPAPPQVELHPRKRKMKQNKDVPPPPSDSQESSAETQVHPHEQPITNCYRLYLNIRQQIAKRRRGLFPVQPKPPQGFKDYLMNRCTYVLAGTAPTTPNITYPQTLPPQMKDLFTDQEKERYRLRTQHVIEKEKLVLSVEQEILRVHGRAARALANQSLPFSVCTILRDEEVYNLITPEQEEKDRNARSRYNGRLFLSWLQDVDDKWEKIKEHMLLRHHNEAESLHAVQKMDWEWKLKELSLCDRKSTPKIDETHVPMVHVSDDFDLLPA</sequence>
<keyword evidence="1" id="KW-0040">ANK repeat</keyword>
<feature type="repeat" description="ANK" evidence="1">
    <location>
        <begin position="58"/>
        <end position="90"/>
    </location>
</feature>
<evidence type="ECO:0000256" key="2">
    <source>
        <dbReference type="SAM" id="MobiDB-lite"/>
    </source>
</evidence>
<dbReference type="GeneID" id="126887175"/>
<feature type="compositionally biased region" description="Low complexity" evidence="2">
    <location>
        <begin position="207"/>
        <end position="218"/>
    </location>
</feature>
<dbReference type="RefSeq" id="XP_050510516.1">
    <property type="nucleotide sequence ID" value="XM_050654559.1"/>
</dbReference>
<dbReference type="Pfam" id="PF00023">
    <property type="entry name" value="Ank"/>
    <property type="match status" value="1"/>
</dbReference>
<name>A0ABM5KJY3_DIAVI</name>
<feature type="repeat" description="ANK" evidence="1">
    <location>
        <begin position="124"/>
        <end position="156"/>
    </location>
</feature>
<feature type="compositionally biased region" description="Basic and acidic residues" evidence="2">
    <location>
        <begin position="355"/>
        <end position="371"/>
    </location>
</feature>
<dbReference type="SMART" id="SM00248">
    <property type="entry name" value="ANK"/>
    <property type="match status" value="3"/>
</dbReference>
<proteinExistence type="predicted"/>
<dbReference type="PANTHER" id="PTHR24149">
    <property type="entry name" value="ANKYRIN REPEAT DOMAIN-CONTAINING PROTEIN 12"/>
    <property type="match status" value="1"/>
</dbReference>